<dbReference type="AlphaFoldDB" id="A0AAN6E448"/>
<sequence>MEASLTPTPSGPFDLPRELTDHILACVDYESLLCFRQTCRLASMLAPFAMLKGIRQAIKTNLLAEENADYIQRERKYSHMARWARAFPNEYRTWNSSDTISNIHANFITKATRLNCYACLQNLPRECFTDSQIMGSRSLGHRDAKRRFCKVCGVKKGIWEKGTSVKGSKHTWIVCRGCAAIVKADARYKRRGVCSAECSARVEHLENNAEIEPSTTQDCALTTSPPPSVCADLQESGTSSRRATRCQRCWSINHTHEAADGALGLRLCTGCEGLIHCQRSEVEVNPWGCGTTA</sequence>
<dbReference type="CDD" id="cd09917">
    <property type="entry name" value="F-box_SF"/>
    <property type="match status" value="1"/>
</dbReference>
<feature type="domain" description="F-box" evidence="1">
    <location>
        <begin position="14"/>
        <end position="41"/>
    </location>
</feature>
<evidence type="ECO:0000313" key="3">
    <source>
        <dbReference type="Proteomes" id="UP001203852"/>
    </source>
</evidence>
<dbReference type="Pfam" id="PF00646">
    <property type="entry name" value="F-box"/>
    <property type="match status" value="1"/>
</dbReference>
<accession>A0AAN6E448</accession>
<dbReference type="InterPro" id="IPR001810">
    <property type="entry name" value="F-box_dom"/>
</dbReference>
<evidence type="ECO:0000259" key="1">
    <source>
        <dbReference type="Pfam" id="PF00646"/>
    </source>
</evidence>
<reference evidence="2" key="1">
    <citation type="journal article" date="2022" name="bioRxiv">
        <title>Deciphering the potential niche of two novel black yeast fungi from a biological soil crust based on their genomes, phenotypes, and melanin regulation.</title>
        <authorList>
            <consortium name="DOE Joint Genome Institute"/>
            <person name="Carr E.C."/>
            <person name="Barton Q."/>
            <person name="Grambo S."/>
            <person name="Sullivan M."/>
            <person name="Renfro C.M."/>
            <person name="Kuo A."/>
            <person name="Pangilinan J."/>
            <person name="Lipzen A."/>
            <person name="Keymanesh K."/>
            <person name="Savage E."/>
            <person name="Barry K."/>
            <person name="Grigoriev I.V."/>
            <person name="Riekhof W.R."/>
            <person name="Harris S.S."/>
        </authorList>
    </citation>
    <scope>NUCLEOTIDE SEQUENCE</scope>
    <source>
        <strain evidence="2">JF 03-4F</strain>
    </source>
</reference>
<dbReference type="InterPro" id="IPR036047">
    <property type="entry name" value="F-box-like_dom_sf"/>
</dbReference>
<gene>
    <name evidence="2" type="ORF">EDD36DRAFT_1389</name>
</gene>
<protein>
    <recommendedName>
        <fullName evidence="1">F-box domain-containing protein</fullName>
    </recommendedName>
</protein>
<proteinExistence type="predicted"/>
<organism evidence="2 3">
    <name type="scientific">Exophiala viscosa</name>
    <dbReference type="NCBI Taxonomy" id="2486360"/>
    <lineage>
        <taxon>Eukaryota</taxon>
        <taxon>Fungi</taxon>
        <taxon>Dikarya</taxon>
        <taxon>Ascomycota</taxon>
        <taxon>Pezizomycotina</taxon>
        <taxon>Eurotiomycetes</taxon>
        <taxon>Chaetothyriomycetidae</taxon>
        <taxon>Chaetothyriales</taxon>
        <taxon>Herpotrichiellaceae</taxon>
        <taxon>Exophiala</taxon>
    </lineage>
</organism>
<dbReference type="SUPFAM" id="SSF81383">
    <property type="entry name" value="F-box domain"/>
    <property type="match status" value="1"/>
</dbReference>
<keyword evidence="3" id="KW-1185">Reference proteome</keyword>
<evidence type="ECO:0000313" key="2">
    <source>
        <dbReference type="EMBL" id="KAI1617458.1"/>
    </source>
</evidence>
<name>A0AAN6E448_9EURO</name>
<dbReference type="Proteomes" id="UP001203852">
    <property type="component" value="Unassembled WGS sequence"/>
</dbReference>
<dbReference type="EMBL" id="MU404350">
    <property type="protein sequence ID" value="KAI1617458.1"/>
    <property type="molecule type" value="Genomic_DNA"/>
</dbReference>
<comment type="caution">
    <text evidence="2">The sequence shown here is derived from an EMBL/GenBank/DDBJ whole genome shotgun (WGS) entry which is preliminary data.</text>
</comment>